<keyword evidence="2" id="KW-0479">Metal-binding</keyword>
<evidence type="ECO:0000313" key="7">
    <source>
        <dbReference type="EMBL" id="GLQ06853.1"/>
    </source>
</evidence>
<sequence>MEENMQSTGHFTVAPLEKSFGAVVTDLDLRELDEAAFDDLYAAWLTYGLLIFPGQHLSKDEQMTFARRFGDLIEELKAVRISNVKADGSLRDAPDDDMMKIIRGNMEWHQDSTYMPVQAKGAVFSAEVVPATQGDTAFADMRDAYDALDAETREKIGTLAAYHSLEHSQKRMGAETKQENSEYIGYGINVGEVPLRPLVKLHPETGRKALAVGRHAFGIPGLSEAESDALIDELNRFAVADERRTYQHRWTAGDVVIWDNRCLLHRACEWDFSEPRVMLHSRIAGDPETELALAQ</sequence>
<dbReference type="PANTHER" id="PTHR30468">
    <property type="entry name" value="ALPHA-KETOGLUTARATE-DEPENDENT SULFONATE DIOXYGENASE"/>
    <property type="match status" value="1"/>
</dbReference>
<reference evidence="7" key="1">
    <citation type="journal article" date="2014" name="Int. J. Syst. Evol. Microbiol.">
        <title>Complete genome of a new Firmicutes species belonging to the dominant human colonic microbiota ('Ruminococcus bicirculans') reveals two chromosomes and a selective capacity to utilize plant glucans.</title>
        <authorList>
            <consortium name="NISC Comparative Sequencing Program"/>
            <person name="Wegmann U."/>
            <person name="Louis P."/>
            <person name="Goesmann A."/>
            <person name="Henrissat B."/>
            <person name="Duncan S.H."/>
            <person name="Flint H.J."/>
        </authorList>
    </citation>
    <scope>NUCLEOTIDE SEQUENCE</scope>
    <source>
        <strain evidence="7">NBRC 103408</strain>
    </source>
</reference>
<proteinExistence type="inferred from homology"/>
<dbReference type="InterPro" id="IPR042098">
    <property type="entry name" value="TauD-like_sf"/>
</dbReference>
<dbReference type="EMBL" id="BSNF01000008">
    <property type="protein sequence ID" value="GLQ06853.1"/>
    <property type="molecule type" value="Genomic_DNA"/>
</dbReference>
<dbReference type="Proteomes" id="UP001161409">
    <property type="component" value="Unassembled WGS sequence"/>
</dbReference>
<dbReference type="InterPro" id="IPR003819">
    <property type="entry name" value="TauD/TfdA-like"/>
</dbReference>
<reference evidence="7" key="2">
    <citation type="submission" date="2023-01" db="EMBL/GenBank/DDBJ databases">
        <title>Draft genome sequence of Sneathiella chinensis strain NBRC 103408.</title>
        <authorList>
            <person name="Sun Q."/>
            <person name="Mori K."/>
        </authorList>
    </citation>
    <scope>NUCLEOTIDE SEQUENCE</scope>
    <source>
        <strain evidence="7">NBRC 103408</strain>
    </source>
</reference>
<keyword evidence="3 7" id="KW-0223">Dioxygenase</keyword>
<name>A0ABQ5U555_9PROT</name>
<feature type="domain" description="TauD/TfdA-like" evidence="6">
    <location>
        <begin position="13"/>
        <end position="279"/>
    </location>
</feature>
<dbReference type="InterPro" id="IPR051323">
    <property type="entry name" value="AtsK-like"/>
</dbReference>
<evidence type="ECO:0000256" key="1">
    <source>
        <dbReference type="ARBA" id="ARBA00005896"/>
    </source>
</evidence>
<keyword evidence="5" id="KW-0408">Iron</keyword>
<dbReference type="PANTHER" id="PTHR30468:SF1">
    <property type="entry name" value="ALPHA-KETOGLUTARATE-DEPENDENT SULFONATE DIOXYGENASE"/>
    <property type="match status" value="1"/>
</dbReference>
<evidence type="ECO:0000259" key="6">
    <source>
        <dbReference type="Pfam" id="PF02668"/>
    </source>
</evidence>
<dbReference type="SUPFAM" id="SSF51197">
    <property type="entry name" value="Clavaminate synthase-like"/>
    <property type="match status" value="1"/>
</dbReference>
<evidence type="ECO:0000256" key="4">
    <source>
        <dbReference type="ARBA" id="ARBA00023002"/>
    </source>
</evidence>
<organism evidence="7 8">
    <name type="scientific">Sneathiella chinensis</name>
    <dbReference type="NCBI Taxonomy" id="349750"/>
    <lineage>
        <taxon>Bacteria</taxon>
        <taxon>Pseudomonadati</taxon>
        <taxon>Pseudomonadota</taxon>
        <taxon>Alphaproteobacteria</taxon>
        <taxon>Sneathiellales</taxon>
        <taxon>Sneathiellaceae</taxon>
        <taxon>Sneathiella</taxon>
    </lineage>
</organism>
<comment type="caution">
    <text evidence="7">The sequence shown here is derived from an EMBL/GenBank/DDBJ whole genome shotgun (WGS) entry which is preliminary data.</text>
</comment>
<accession>A0ABQ5U555</accession>
<dbReference type="GO" id="GO:0051213">
    <property type="term" value="F:dioxygenase activity"/>
    <property type="evidence" value="ECO:0007669"/>
    <property type="project" value="UniProtKB-KW"/>
</dbReference>
<evidence type="ECO:0000256" key="3">
    <source>
        <dbReference type="ARBA" id="ARBA00022964"/>
    </source>
</evidence>
<comment type="similarity">
    <text evidence="1">Belongs to the TfdA dioxygenase family.</text>
</comment>
<keyword evidence="4" id="KW-0560">Oxidoreductase</keyword>
<dbReference type="Gene3D" id="3.60.130.10">
    <property type="entry name" value="Clavaminate synthase-like"/>
    <property type="match status" value="1"/>
</dbReference>
<protein>
    <submittedName>
        <fullName evidence="7">Alpha-ketoglutarate-dependent 2,4-dichlorophenoxyacetate dioxygenase</fullName>
    </submittedName>
</protein>
<dbReference type="Pfam" id="PF02668">
    <property type="entry name" value="TauD"/>
    <property type="match status" value="1"/>
</dbReference>
<evidence type="ECO:0000256" key="5">
    <source>
        <dbReference type="ARBA" id="ARBA00023004"/>
    </source>
</evidence>
<evidence type="ECO:0000313" key="8">
    <source>
        <dbReference type="Proteomes" id="UP001161409"/>
    </source>
</evidence>
<gene>
    <name evidence="7" type="primary">tfdA</name>
    <name evidence="7" type="ORF">GCM10007924_20740</name>
</gene>
<evidence type="ECO:0000256" key="2">
    <source>
        <dbReference type="ARBA" id="ARBA00022723"/>
    </source>
</evidence>
<keyword evidence="8" id="KW-1185">Reference proteome</keyword>